<evidence type="ECO:0000313" key="3">
    <source>
        <dbReference type="Proteomes" id="UP000306147"/>
    </source>
</evidence>
<evidence type="ECO:0000313" key="2">
    <source>
        <dbReference type="EMBL" id="TGX49700.1"/>
    </source>
</evidence>
<protein>
    <submittedName>
        <fullName evidence="2">KTSC domain-containing protein</fullName>
    </submittedName>
</protein>
<dbReference type="AlphaFoldDB" id="A0A4S1X454"/>
<organism evidence="2 3">
    <name type="scientific">Sphingomonas gei</name>
    <dbReference type="NCBI Taxonomy" id="1395960"/>
    <lineage>
        <taxon>Bacteria</taxon>
        <taxon>Pseudomonadati</taxon>
        <taxon>Pseudomonadota</taxon>
        <taxon>Alphaproteobacteria</taxon>
        <taxon>Sphingomonadales</taxon>
        <taxon>Sphingomonadaceae</taxon>
        <taxon>Sphingomonas</taxon>
    </lineage>
</organism>
<accession>A0A4S1X454</accession>
<dbReference type="Pfam" id="PF13619">
    <property type="entry name" value="KTSC"/>
    <property type="match status" value="1"/>
</dbReference>
<keyword evidence="3" id="KW-1185">Reference proteome</keyword>
<name>A0A4S1X454_9SPHN</name>
<gene>
    <name evidence="2" type="ORF">E5A73_19225</name>
</gene>
<sequence>MPSTVIRRWDYDEAEQRLDVTFVSGRVYSYHEVPAAVAQAMLEAFSKGSYFNRHIRDHFAFTEHRRRVSP</sequence>
<dbReference type="OrthoDB" id="8450910at2"/>
<proteinExistence type="predicted"/>
<dbReference type="Proteomes" id="UP000306147">
    <property type="component" value="Unassembled WGS sequence"/>
</dbReference>
<feature type="domain" description="KTSC" evidence="1">
    <location>
        <begin position="3"/>
        <end position="59"/>
    </location>
</feature>
<comment type="caution">
    <text evidence="2">The sequence shown here is derived from an EMBL/GenBank/DDBJ whole genome shotgun (WGS) entry which is preliminary data.</text>
</comment>
<evidence type="ECO:0000259" key="1">
    <source>
        <dbReference type="Pfam" id="PF13619"/>
    </source>
</evidence>
<dbReference type="InterPro" id="IPR025309">
    <property type="entry name" value="KTSC_dom"/>
</dbReference>
<reference evidence="2 3" key="1">
    <citation type="submission" date="2019-04" db="EMBL/GenBank/DDBJ databases">
        <title>Sphingomonas psychrotolerans sp. nov., isolated from soil in the Tianshan Mountains, Xinjiang, China.</title>
        <authorList>
            <person name="Luo Y."/>
            <person name="Sheng H."/>
        </authorList>
    </citation>
    <scope>NUCLEOTIDE SEQUENCE [LARGE SCALE GENOMIC DNA]</scope>
    <source>
        <strain evidence="2 3">ZFGT-11</strain>
    </source>
</reference>
<dbReference type="EMBL" id="SRXT01000008">
    <property type="protein sequence ID" value="TGX49700.1"/>
    <property type="molecule type" value="Genomic_DNA"/>
</dbReference>